<evidence type="ECO:0000259" key="1">
    <source>
        <dbReference type="Pfam" id="PF00027"/>
    </source>
</evidence>
<dbReference type="Pfam" id="PF00027">
    <property type="entry name" value="cNMP_binding"/>
    <property type="match status" value="1"/>
</dbReference>
<evidence type="ECO:0000313" key="2">
    <source>
        <dbReference type="EMBL" id="PSV91205.1"/>
    </source>
</evidence>
<sequence>MSFNNHSELAAFLAQLGADTATINDVIAVAEPLDLPTRHILLHQGQIPTHCYFLLNGLCHACYLTEQGKQFSKEFYWDQDVIIGFESLINDAPSAYLLETLSASQLIMLPITLFQQWRQQQHPLYQTLLERQLLHKEHKERFMLMHTPEQRLQLFSDHFPELVGRITDYQLASYLGITSISLSRIKKRLASGEINPKN</sequence>
<reference evidence="2 5" key="1">
    <citation type="submission" date="2018-01" db="EMBL/GenBank/DDBJ databases">
        <title>Whole genome sequencing of Histamine producing bacteria.</title>
        <authorList>
            <person name="Butler K."/>
        </authorList>
    </citation>
    <scope>NUCLEOTIDE SEQUENCE [LARGE SCALE GENOMIC DNA]</scope>
    <source>
        <strain evidence="3 4">ATCC 51761</strain>
        <strain evidence="2 5">NCIMB 13481</strain>
    </source>
</reference>
<proteinExistence type="predicted"/>
<gene>
    <name evidence="2" type="ORF">C9I88_17465</name>
    <name evidence="3" type="ORF">C9J52_17715</name>
</gene>
<dbReference type="Proteomes" id="UP000241190">
    <property type="component" value="Unassembled WGS sequence"/>
</dbReference>
<dbReference type="AlphaFoldDB" id="A0A0D8PMQ8"/>
<dbReference type="InterPro" id="IPR014710">
    <property type="entry name" value="RmlC-like_jellyroll"/>
</dbReference>
<dbReference type="RefSeq" id="WP_107180540.1">
    <property type="nucleotide sequence ID" value="NZ_JZSR01000041.1"/>
</dbReference>
<dbReference type="InterPro" id="IPR000595">
    <property type="entry name" value="cNMP-bd_dom"/>
</dbReference>
<evidence type="ECO:0000313" key="4">
    <source>
        <dbReference type="Proteomes" id="UP000241190"/>
    </source>
</evidence>
<comment type="caution">
    <text evidence="2">The sequence shown here is derived from an EMBL/GenBank/DDBJ whole genome shotgun (WGS) entry which is preliminary data.</text>
</comment>
<evidence type="ECO:0000313" key="5">
    <source>
        <dbReference type="Proteomes" id="UP000241954"/>
    </source>
</evidence>
<dbReference type="Proteomes" id="UP000241954">
    <property type="component" value="Unassembled WGS sequence"/>
</dbReference>
<accession>A0A0D8PMQ8</accession>
<dbReference type="CDD" id="cd00038">
    <property type="entry name" value="CAP_ED"/>
    <property type="match status" value="1"/>
</dbReference>
<dbReference type="Gene3D" id="2.60.120.10">
    <property type="entry name" value="Jelly Rolls"/>
    <property type="match status" value="1"/>
</dbReference>
<dbReference type="EMBL" id="PYLW01000027">
    <property type="protein sequence ID" value="PSV91205.1"/>
    <property type="molecule type" value="Genomic_DNA"/>
</dbReference>
<feature type="domain" description="Cyclic nucleotide-binding" evidence="1">
    <location>
        <begin position="35"/>
        <end position="120"/>
    </location>
</feature>
<dbReference type="SUPFAM" id="SSF51206">
    <property type="entry name" value="cAMP-binding domain-like"/>
    <property type="match status" value="1"/>
</dbReference>
<dbReference type="EMBL" id="PYOP01000037">
    <property type="protein sequence ID" value="PSW92548.1"/>
    <property type="molecule type" value="Genomic_DNA"/>
</dbReference>
<dbReference type="InterPro" id="IPR018490">
    <property type="entry name" value="cNMP-bd_dom_sf"/>
</dbReference>
<evidence type="ECO:0000313" key="3">
    <source>
        <dbReference type="EMBL" id="PSW92548.1"/>
    </source>
</evidence>
<protein>
    <submittedName>
        <fullName evidence="2">Crp/Fnr family transcriptional regulator</fullName>
    </submittedName>
</protein>
<organism evidence="2 5">
    <name type="scientific">Photobacterium iliopiscarium</name>
    <dbReference type="NCBI Taxonomy" id="56192"/>
    <lineage>
        <taxon>Bacteria</taxon>
        <taxon>Pseudomonadati</taxon>
        <taxon>Pseudomonadota</taxon>
        <taxon>Gammaproteobacteria</taxon>
        <taxon>Vibrionales</taxon>
        <taxon>Vibrionaceae</taxon>
        <taxon>Photobacterium</taxon>
    </lineage>
</organism>
<keyword evidence="4" id="KW-1185">Reference proteome</keyword>
<name>A0A0D8PMQ8_9GAMM</name>